<protein>
    <recommendedName>
        <fullName evidence="5">Envelope fusion protein</fullName>
    </recommendedName>
</protein>
<gene>
    <name evidence="3" type="ORF">MEUPH1_LOCUS28222</name>
</gene>
<evidence type="ECO:0000256" key="2">
    <source>
        <dbReference type="SAM" id="Phobius"/>
    </source>
</evidence>
<evidence type="ECO:0000256" key="1">
    <source>
        <dbReference type="SAM" id="Coils"/>
    </source>
</evidence>
<keyword evidence="2" id="KW-1133">Transmembrane helix</keyword>
<feature type="transmembrane region" description="Helical" evidence="2">
    <location>
        <begin position="441"/>
        <end position="462"/>
    </location>
</feature>
<evidence type="ECO:0000313" key="3">
    <source>
        <dbReference type="EMBL" id="CAI6374616.1"/>
    </source>
</evidence>
<evidence type="ECO:0008006" key="5">
    <source>
        <dbReference type="Google" id="ProtNLM"/>
    </source>
</evidence>
<dbReference type="EMBL" id="CARXXK010001234">
    <property type="protein sequence ID" value="CAI6374616.1"/>
    <property type="molecule type" value="Genomic_DNA"/>
</dbReference>
<dbReference type="Pfam" id="PF12259">
    <property type="entry name" value="Baculo_F"/>
    <property type="match status" value="1"/>
</dbReference>
<reference evidence="3 4" key="1">
    <citation type="submission" date="2023-01" db="EMBL/GenBank/DDBJ databases">
        <authorList>
            <person name="Whitehead M."/>
        </authorList>
    </citation>
    <scope>NUCLEOTIDE SEQUENCE [LARGE SCALE GENOMIC DNA]</scope>
</reference>
<dbReference type="AlphaFoldDB" id="A0AAV0Y5C0"/>
<keyword evidence="2" id="KW-0472">Membrane</keyword>
<feature type="coiled-coil region" evidence="1">
    <location>
        <begin position="68"/>
        <end position="109"/>
    </location>
</feature>
<proteinExistence type="predicted"/>
<accession>A0AAV0Y5C0</accession>
<keyword evidence="2" id="KW-0812">Transmembrane</keyword>
<dbReference type="Proteomes" id="UP001160148">
    <property type="component" value="Unassembled WGS sequence"/>
</dbReference>
<keyword evidence="4" id="KW-1185">Reference proteome</keyword>
<organism evidence="3 4">
    <name type="scientific">Macrosiphum euphorbiae</name>
    <name type="common">potato aphid</name>
    <dbReference type="NCBI Taxonomy" id="13131"/>
    <lineage>
        <taxon>Eukaryota</taxon>
        <taxon>Metazoa</taxon>
        <taxon>Ecdysozoa</taxon>
        <taxon>Arthropoda</taxon>
        <taxon>Hexapoda</taxon>
        <taxon>Insecta</taxon>
        <taxon>Pterygota</taxon>
        <taxon>Neoptera</taxon>
        <taxon>Paraneoptera</taxon>
        <taxon>Hemiptera</taxon>
        <taxon>Sternorrhyncha</taxon>
        <taxon>Aphidomorpha</taxon>
        <taxon>Aphidoidea</taxon>
        <taxon>Aphididae</taxon>
        <taxon>Macrosiphini</taxon>
        <taxon>Macrosiphum</taxon>
    </lineage>
</organism>
<dbReference type="InterPro" id="IPR022048">
    <property type="entry name" value="Envelope_fusion-like"/>
</dbReference>
<comment type="caution">
    <text evidence="3">The sequence shown here is derived from an EMBL/GenBank/DDBJ whole genome shotgun (WGS) entry which is preliminary data.</text>
</comment>
<name>A0AAV0Y5C0_9HEMI</name>
<keyword evidence="1" id="KW-0175">Coiled coil</keyword>
<evidence type="ECO:0000313" key="4">
    <source>
        <dbReference type="Proteomes" id="UP001160148"/>
    </source>
</evidence>
<sequence>MMVSIGYNSSEGGRTRRGLGSKIQRMTNFLYGIYSKIDTEFIFDKILALSESKIKDLNLIPERTRIVQAETENQMKQLSKHQQKLEENCQFLQEQAKQIIQKLNKVEFRTRLLEQSFLFEVILNQYAYETQNLMSIVNSALDGKIHTSVFTSSKLLTELREIKMNLPVGTSLPLVVNTESLTELIRISEIAIFHRDDHLVFAIGIPLISNEGYTIYRPVSLPIPYDKNTVILIDPEVDYLALSNNNEHFFVLELSQWELCIRLELYTLCKGDQPIHRRTGSSLCEISRLSNSQNTLGNCKIKFVTLDTPIWNRLSKTNSWLYYAQPHTCTITCLEHLQSYTVEISGVGRLTTSLSCEIFTENSVLEPLNKNVRNVQADVIPENPKVSVISLLAEILPSVLPQNVSNLNPIKNLNSLAHKAIEINNLQRKSLEPLFIFKVEFHFTVMYISILLITLTISIVVVKFKNQVIKMYSPEVADNIPNNEQVNP</sequence>